<evidence type="ECO:0000313" key="3">
    <source>
        <dbReference type="EMBL" id="KAF2251250.1"/>
    </source>
</evidence>
<dbReference type="Proteomes" id="UP000800094">
    <property type="component" value="Unassembled WGS sequence"/>
</dbReference>
<reference evidence="3" key="1">
    <citation type="journal article" date="2020" name="Stud. Mycol.">
        <title>101 Dothideomycetes genomes: a test case for predicting lifestyles and emergence of pathogens.</title>
        <authorList>
            <person name="Haridas S."/>
            <person name="Albert R."/>
            <person name="Binder M."/>
            <person name="Bloem J."/>
            <person name="Labutti K."/>
            <person name="Salamov A."/>
            <person name="Andreopoulos B."/>
            <person name="Baker S."/>
            <person name="Barry K."/>
            <person name="Bills G."/>
            <person name="Bluhm B."/>
            <person name="Cannon C."/>
            <person name="Castanera R."/>
            <person name="Culley D."/>
            <person name="Daum C."/>
            <person name="Ezra D."/>
            <person name="Gonzalez J."/>
            <person name="Henrissat B."/>
            <person name="Kuo A."/>
            <person name="Liang C."/>
            <person name="Lipzen A."/>
            <person name="Lutzoni F."/>
            <person name="Magnuson J."/>
            <person name="Mondo S."/>
            <person name="Nolan M."/>
            <person name="Ohm R."/>
            <person name="Pangilinan J."/>
            <person name="Park H.-J."/>
            <person name="Ramirez L."/>
            <person name="Alfaro M."/>
            <person name="Sun H."/>
            <person name="Tritt A."/>
            <person name="Yoshinaga Y."/>
            <person name="Zwiers L.-H."/>
            <person name="Turgeon B."/>
            <person name="Goodwin S."/>
            <person name="Spatafora J."/>
            <person name="Crous P."/>
            <person name="Grigoriev I."/>
        </authorList>
    </citation>
    <scope>NUCLEOTIDE SEQUENCE</scope>
    <source>
        <strain evidence="3">CBS 122368</strain>
    </source>
</reference>
<proteinExistence type="predicted"/>
<dbReference type="OrthoDB" id="2157530at2759"/>
<gene>
    <name evidence="3" type="ORF">BU26DRAFT_279339</name>
</gene>
<dbReference type="InterPro" id="IPR052895">
    <property type="entry name" value="HetReg/Transcr_Mod"/>
</dbReference>
<dbReference type="InterPro" id="IPR010730">
    <property type="entry name" value="HET"/>
</dbReference>
<dbReference type="PANTHER" id="PTHR24148:SF64">
    <property type="entry name" value="HETEROKARYON INCOMPATIBILITY DOMAIN-CONTAINING PROTEIN"/>
    <property type="match status" value="1"/>
</dbReference>
<evidence type="ECO:0000259" key="2">
    <source>
        <dbReference type="Pfam" id="PF06985"/>
    </source>
</evidence>
<dbReference type="PANTHER" id="PTHR24148">
    <property type="entry name" value="ANKYRIN REPEAT DOMAIN-CONTAINING PROTEIN 39 HOMOLOG-RELATED"/>
    <property type="match status" value="1"/>
</dbReference>
<feature type="region of interest" description="Disordered" evidence="1">
    <location>
        <begin position="1"/>
        <end position="48"/>
    </location>
</feature>
<dbReference type="GeneID" id="54574821"/>
<keyword evidence="4" id="KW-1185">Reference proteome</keyword>
<protein>
    <recommendedName>
        <fullName evidence="2">Heterokaryon incompatibility domain-containing protein</fullName>
    </recommendedName>
</protein>
<dbReference type="RefSeq" id="XP_033686254.1">
    <property type="nucleotide sequence ID" value="XM_033821491.1"/>
</dbReference>
<name>A0A6A6INU4_9PLEO</name>
<dbReference type="AlphaFoldDB" id="A0A6A6INU4"/>
<evidence type="ECO:0000313" key="4">
    <source>
        <dbReference type="Proteomes" id="UP000800094"/>
    </source>
</evidence>
<feature type="domain" description="Heterokaryon incompatibility" evidence="2">
    <location>
        <begin position="133"/>
        <end position="273"/>
    </location>
</feature>
<sequence>MGPPTLISRRPLQKAAQDRSGSDKIVASEDEERHSPQQPPSTRSSLGLDLESSVHTLSLFEDHRRQQEGTAIYSKMPIQSSVYSFTPLKENEIRVLVLSPSEDAQAPLQGRLEIQDLEPRDDGAIREASSKAYEAISYTCKEPAYVSSPFISLSGSKIELPPNLICALKQFRLHNEERRLWVDAACIYMQNIGERCHQIPNMPRIFRQASGVLVWLGSGKLNDGDVALQFLQDVVEATDTDEYLRGNNSSTRWGAVAALLLRPYFTRIWIVQEIALARRASMCIGAKSLDWKIFEAAIAIFDQRNQIYRNHPPSEVEIEGASRLIGVVRGCFTRDSSGEIKKPLLSLEELVYQTSQCQATDARDKIFALLAIACDIHLEKPEILPDYTKSVKQVYTEFFQFCIQQSGSLDVIFRPWNRKGPFPIWLDPTSEFASSLVQPPGQKQHYSAHWFLGHGNHANQLKWSVSLSTGMLQVKGSTLSKIDLLSEPNLTEGVPQSWFHSVAMIELFEMLLAHYSGSQDHVRLVLKELVPVAQRNNVDVLEMMGQDRSLGRVRNWISDLVKGRRLMRTIKGNLLGLAPAGTKQGDILAMFPSCSVPVVLRGFGTKWWSFHTSPTYRNAAIKDSITISNTDVAQ</sequence>
<evidence type="ECO:0000256" key="1">
    <source>
        <dbReference type="SAM" id="MobiDB-lite"/>
    </source>
</evidence>
<dbReference type="Pfam" id="PF06985">
    <property type="entry name" value="HET"/>
    <property type="match status" value="1"/>
</dbReference>
<accession>A0A6A6INU4</accession>
<organism evidence="3 4">
    <name type="scientific">Trematosphaeria pertusa</name>
    <dbReference type="NCBI Taxonomy" id="390896"/>
    <lineage>
        <taxon>Eukaryota</taxon>
        <taxon>Fungi</taxon>
        <taxon>Dikarya</taxon>
        <taxon>Ascomycota</taxon>
        <taxon>Pezizomycotina</taxon>
        <taxon>Dothideomycetes</taxon>
        <taxon>Pleosporomycetidae</taxon>
        <taxon>Pleosporales</taxon>
        <taxon>Massarineae</taxon>
        <taxon>Trematosphaeriaceae</taxon>
        <taxon>Trematosphaeria</taxon>
    </lineage>
</organism>
<dbReference type="EMBL" id="ML987193">
    <property type="protein sequence ID" value="KAF2251250.1"/>
    <property type="molecule type" value="Genomic_DNA"/>
</dbReference>